<keyword evidence="2" id="KW-1133">Transmembrane helix</keyword>
<evidence type="ECO:0000313" key="3">
    <source>
        <dbReference type="EMBL" id="KAK9836975.1"/>
    </source>
</evidence>
<dbReference type="Proteomes" id="UP001445335">
    <property type="component" value="Unassembled WGS sequence"/>
</dbReference>
<evidence type="ECO:0000313" key="4">
    <source>
        <dbReference type="Proteomes" id="UP001445335"/>
    </source>
</evidence>
<feature type="transmembrane region" description="Helical" evidence="2">
    <location>
        <begin position="170"/>
        <end position="189"/>
    </location>
</feature>
<gene>
    <name evidence="3" type="ORF">WJX81_003874</name>
</gene>
<organism evidence="3 4">
    <name type="scientific">Elliptochloris bilobata</name>
    <dbReference type="NCBI Taxonomy" id="381761"/>
    <lineage>
        <taxon>Eukaryota</taxon>
        <taxon>Viridiplantae</taxon>
        <taxon>Chlorophyta</taxon>
        <taxon>core chlorophytes</taxon>
        <taxon>Trebouxiophyceae</taxon>
        <taxon>Trebouxiophyceae incertae sedis</taxon>
        <taxon>Elliptochloris clade</taxon>
        <taxon>Elliptochloris</taxon>
    </lineage>
</organism>
<keyword evidence="4" id="KW-1185">Reference proteome</keyword>
<accession>A0AAW1RTJ5</accession>
<sequence>MLGRLAKGCAEHLQTLRTLRGVPGSSWPAAARGLTTPSASERPPASGTETHFNREPLNFDNAPPGPALSAVPALPRFLGLAGAIPFIALSPPIAAALPLLPADLVANAGMLQVGYGASILSFLGGIHWAMAMAEYGGPAQSAAAATERYLWSVTPCLMAWPAVSLEPGPASLVIAGTLGIAYGVDRAFASKGLLPPWYMTLRLPLTLAAVIGMSLTLVASVREAEAAVPNQAPAPLPADGPKEMQLAAQPRGGG</sequence>
<dbReference type="PANTHER" id="PTHR15887:SF1">
    <property type="entry name" value="TRANSMEMBRANE PROTEIN 69"/>
    <property type="match status" value="1"/>
</dbReference>
<protein>
    <recommendedName>
        <fullName evidence="5">DUF3429 domain-containing protein</fullName>
    </recommendedName>
</protein>
<keyword evidence="2" id="KW-0812">Transmembrane</keyword>
<evidence type="ECO:0008006" key="5">
    <source>
        <dbReference type="Google" id="ProtNLM"/>
    </source>
</evidence>
<reference evidence="3 4" key="1">
    <citation type="journal article" date="2024" name="Nat. Commun.">
        <title>Phylogenomics reveals the evolutionary origins of lichenization in chlorophyte algae.</title>
        <authorList>
            <person name="Puginier C."/>
            <person name="Libourel C."/>
            <person name="Otte J."/>
            <person name="Skaloud P."/>
            <person name="Haon M."/>
            <person name="Grisel S."/>
            <person name="Petersen M."/>
            <person name="Berrin J.G."/>
            <person name="Delaux P.M."/>
            <person name="Dal Grande F."/>
            <person name="Keller J."/>
        </authorList>
    </citation>
    <scope>NUCLEOTIDE SEQUENCE [LARGE SCALE GENOMIC DNA]</scope>
    <source>
        <strain evidence="3 4">SAG 245.80</strain>
    </source>
</reference>
<feature type="transmembrane region" description="Helical" evidence="2">
    <location>
        <begin position="201"/>
        <end position="221"/>
    </location>
</feature>
<evidence type="ECO:0000256" key="2">
    <source>
        <dbReference type="SAM" id="Phobius"/>
    </source>
</evidence>
<dbReference type="InterPro" id="IPR021836">
    <property type="entry name" value="DUF3429"/>
</dbReference>
<feature type="region of interest" description="Disordered" evidence="1">
    <location>
        <begin position="231"/>
        <end position="254"/>
    </location>
</feature>
<dbReference type="Pfam" id="PF11911">
    <property type="entry name" value="DUF3429"/>
    <property type="match status" value="1"/>
</dbReference>
<dbReference type="PANTHER" id="PTHR15887">
    <property type="entry name" value="TRANSMEMBRANE PROTEIN 69"/>
    <property type="match status" value="1"/>
</dbReference>
<feature type="transmembrane region" description="Helical" evidence="2">
    <location>
        <begin position="112"/>
        <end position="130"/>
    </location>
</feature>
<name>A0AAW1RTJ5_9CHLO</name>
<evidence type="ECO:0000256" key="1">
    <source>
        <dbReference type="SAM" id="MobiDB-lite"/>
    </source>
</evidence>
<dbReference type="AlphaFoldDB" id="A0AAW1RTJ5"/>
<feature type="transmembrane region" description="Helical" evidence="2">
    <location>
        <begin position="77"/>
        <end position="100"/>
    </location>
</feature>
<dbReference type="EMBL" id="JALJOU010000024">
    <property type="protein sequence ID" value="KAK9836975.1"/>
    <property type="molecule type" value="Genomic_DNA"/>
</dbReference>
<proteinExistence type="predicted"/>
<comment type="caution">
    <text evidence="3">The sequence shown here is derived from an EMBL/GenBank/DDBJ whole genome shotgun (WGS) entry which is preliminary data.</text>
</comment>
<keyword evidence="2" id="KW-0472">Membrane</keyword>
<feature type="region of interest" description="Disordered" evidence="1">
    <location>
        <begin position="27"/>
        <end position="59"/>
    </location>
</feature>